<dbReference type="InterPro" id="IPR058593">
    <property type="entry name" value="ARB_07466-like_C"/>
</dbReference>
<evidence type="ECO:0000259" key="1">
    <source>
        <dbReference type="Pfam" id="PF26571"/>
    </source>
</evidence>
<organism evidence="2 3">
    <name type="scientific">Lysobacter hankyongensis</name>
    <dbReference type="NCBI Taxonomy" id="1176535"/>
    <lineage>
        <taxon>Bacteria</taxon>
        <taxon>Pseudomonadati</taxon>
        <taxon>Pseudomonadota</taxon>
        <taxon>Gammaproteobacteria</taxon>
        <taxon>Lysobacterales</taxon>
        <taxon>Lysobacteraceae</taxon>
        <taxon>Lysobacter</taxon>
    </lineage>
</organism>
<dbReference type="Pfam" id="PF26571">
    <property type="entry name" value="VldE"/>
    <property type="match status" value="1"/>
</dbReference>
<name>A0ABP9ATX7_9GAMM</name>
<comment type="caution">
    <text evidence="2">The sequence shown here is derived from an EMBL/GenBank/DDBJ whole genome shotgun (WGS) entry which is preliminary data.</text>
</comment>
<sequence length="290" mass="32126">MSRTNLHVDYDKEHTNMMPFKSMIIAAAFFITLASIATSAKAEVYELGWPYPPNNLEPYPARNQYPPLCDPTNKPGPDRLRGLLSFWFGAPNQYNPNWHIGRPCNVSATSYHREGRALDFYVNATDPRAQAIVNWILATDEYGNPHSKARRLGIIEIIWKDSIWSSDQPGGFRSCPTCGPHYDHIHFSFSREGANAQTSWFTTNDLVSSAACASGTAQVKYWTYPSGFGPLRHVRRIDYAGSAYATQSSLAGSPWRVYTSLGPTVVAANAPVSALYGARAYLGACTVTLF</sequence>
<protein>
    <recommendedName>
        <fullName evidence="1">ARB-07466-like C-terminal domain-containing protein</fullName>
    </recommendedName>
</protein>
<accession>A0ABP9ATX7</accession>
<reference evidence="3" key="1">
    <citation type="journal article" date="2019" name="Int. J. Syst. Evol. Microbiol.">
        <title>The Global Catalogue of Microorganisms (GCM) 10K type strain sequencing project: providing services to taxonomists for standard genome sequencing and annotation.</title>
        <authorList>
            <consortium name="The Broad Institute Genomics Platform"/>
            <consortium name="The Broad Institute Genome Sequencing Center for Infectious Disease"/>
            <person name="Wu L."/>
            <person name="Ma J."/>
        </authorList>
    </citation>
    <scope>NUCLEOTIDE SEQUENCE [LARGE SCALE GENOMIC DNA]</scope>
    <source>
        <strain evidence="3">JCM 18204</strain>
    </source>
</reference>
<dbReference type="Proteomes" id="UP001499959">
    <property type="component" value="Unassembled WGS sequence"/>
</dbReference>
<evidence type="ECO:0000313" key="2">
    <source>
        <dbReference type="EMBL" id="GAA4786174.1"/>
    </source>
</evidence>
<evidence type="ECO:0000313" key="3">
    <source>
        <dbReference type="Proteomes" id="UP001499959"/>
    </source>
</evidence>
<gene>
    <name evidence="2" type="ORF">GCM10023307_08630</name>
</gene>
<keyword evidence="3" id="KW-1185">Reference proteome</keyword>
<proteinExistence type="predicted"/>
<feature type="domain" description="ARB-07466-like C-terminal" evidence="1">
    <location>
        <begin position="98"/>
        <end position="181"/>
    </location>
</feature>
<dbReference type="EMBL" id="BAABJE010000002">
    <property type="protein sequence ID" value="GAA4786174.1"/>
    <property type="molecule type" value="Genomic_DNA"/>
</dbReference>